<dbReference type="Pfam" id="PF06925">
    <property type="entry name" value="MGDG_synth"/>
    <property type="match status" value="1"/>
</dbReference>
<evidence type="ECO:0000256" key="3">
    <source>
        <dbReference type="ARBA" id="ARBA00022676"/>
    </source>
</evidence>
<dbReference type="EMBL" id="FMWL01000017">
    <property type="protein sequence ID" value="SCZ81265.1"/>
    <property type="molecule type" value="Genomic_DNA"/>
</dbReference>
<dbReference type="GO" id="GO:0016758">
    <property type="term" value="F:hexosyltransferase activity"/>
    <property type="evidence" value="ECO:0007669"/>
    <property type="project" value="InterPro"/>
</dbReference>
<feature type="domain" description="Diacylglycerol glucosyltransferase N-terminal" evidence="6">
    <location>
        <begin position="15"/>
        <end position="178"/>
    </location>
</feature>
<dbReference type="AlphaFoldDB" id="A0A1G5S4G5"/>
<gene>
    <name evidence="7" type="ORF">SAMN03080599_02690</name>
</gene>
<evidence type="ECO:0000256" key="2">
    <source>
        <dbReference type="ARBA" id="ARBA00006962"/>
    </source>
</evidence>
<evidence type="ECO:0000259" key="5">
    <source>
        <dbReference type="Pfam" id="PF04101"/>
    </source>
</evidence>
<feature type="domain" description="Glycosyl transferase family 28 C-terminal" evidence="5">
    <location>
        <begin position="201"/>
        <end position="332"/>
    </location>
</feature>
<proteinExistence type="inferred from homology"/>
<dbReference type="PANTHER" id="PTHR43025">
    <property type="entry name" value="MONOGALACTOSYLDIACYLGLYCEROL SYNTHASE"/>
    <property type="match status" value="1"/>
</dbReference>
<evidence type="ECO:0000256" key="4">
    <source>
        <dbReference type="ARBA" id="ARBA00022679"/>
    </source>
</evidence>
<keyword evidence="3" id="KW-0328">Glycosyltransferase</keyword>
<dbReference type="GO" id="GO:0016020">
    <property type="term" value="C:membrane"/>
    <property type="evidence" value="ECO:0007669"/>
    <property type="project" value="UniProtKB-SubCell"/>
</dbReference>
<name>A0A1G5S4G5_9FIRM</name>
<dbReference type="SUPFAM" id="SSF53756">
    <property type="entry name" value="UDP-Glycosyltransferase/glycogen phosphorylase"/>
    <property type="match status" value="1"/>
</dbReference>
<keyword evidence="4 7" id="KW-0808">Transferase</keyword>
<dbReference type="InterPro" id="IPR009695">
    <property type="entry name" value="Diacylglyc_glucosyltr_N"/>
</dbReference>
<dbReference type="STRING" id="1120920.SAMN03080599_02690"/>
<dbReference type="GO" id="GO:0009247">
    <property type="term" value="P:glycolipid biosynthetic process"/>
    <property type="evidence" value="ECO:0007669"/>
    <property type="project" value="InterPro"/>
</dbReference>
<dbReference type="InterPro" id="IPR050519">
    <property type="entry name" value="Glycosyltransf_28_UgtP"/>
</dbReference>
<dbReference type="Proteomes" id="UP000199208">
    <property type="component" value="Unassembled WGS sequence"/>
</dbReference>
<evidence type="ECO:0000313" key="7">
    <source>
        <dbReference type="EMBL" id="SCZ81265.1"/>
    </source>
</evidence>
<dbReference type="Gene3D" id="3.40.50.2000">
    <property type="entry name" value="Glycogen Phosphorylase B"/>
    <property type="match status" value="1"/>
</dbReference>
<comment type="subcellular location">
    <subcellularLocation>
        <location evidence="1">Membrane</location>
    </subcellularLocation>
</comment>
<comment type="similarity">
    <text evidence="2">Belongs to the glycosyltransferase 28 family.</text>
</comment>
<reference evidence="7 8" key="1">
    <citation type="submission" date="2016-10" db="EMBL/GenBank/DDBJ databases">
        <authorList>
            <person name="de Groot N.N."/>
        </authorList>
    </citation>
    <scope>NUCLEOTIDE SEQUENCE [LARGE SCALE GENOMIC DNA]</scope>
    <source>
        <strain evidence="7 8">DSM 2784</strain>
    </source>
</reference>
<keyword evidence="8" id="KW-1185">Reference proteome</keyword>
<protein>
    <submittedName>
        <fullName evidence="7">Processive 1,2-diacylglycerol beta-glucosyltransferase</fullName>
    </submittedName>
</protein>
<sequence length="374" mass="42213">MKKVLILTASTGEGHNAAARSLEQKFREAGYETKTMDLFKETSHSMNIVVEDGYKVLANRLPSLYGFMYRAFNRKSVNRRFLRYSMFMIRRRLYEDVKTLNPSIIVGTHPFAVGIISDLKAKGKIKAKFFSVVTDFKAHCTYLSPEVDAYITGSEYTKASLVEMGIPSEKIHPYGIPVTEEFQTYQPKSPEFLKLIQDFKVLVMGGSMGSKDIGHVVQTLTESESSYQLLVICGRNEALKTMLESSYSEAIAAGKLVVYGFTREVSMLMDLCDVIVTKPGGLTTTEALSKRIPMIVPFAIPGQEFENTEFLIETGAAIYVERIEQIGEELERLRKDKTLYLSMIESMDNISRHYSTEKIVNLADQLLIKSERMA</sequence>
<organism evidence="7 8">
    <name type="scientific">Acidaminobacter hydrogenoformans DSM 2784</name>
    <dbReference type="NCBI Taxonomy" id="1120920"/>
    <lineage>
        <taxon>Bacteria</taxon>
        <taxon>Bacillati</taxon>
        <taxon>Bacillota</taxon>
        <taxon>Clostridia</taxon>
        <taxon>Peptostreptococcales</taxon>
        <taxon>Acidaminobacteraceae</taxon>
        <taxon>Acidaminobacter</taxon>
    </lineage>
</organism>
<evidence type="ECO:0000313" key="8">
    <source>
        <dbReference type="Proteomes" id="UP000199208"/>
    </source>
</evidence>
<dbReference type="RefSeq" id="WP_092592371.1">
    <property type="nucleotide sequence ID" value="NZ_FMWL01000017.1"/>
</dbReference>
<evidence type="ECO:0000259" key="6">
    <source>
        <dbReference type="Pfam" id="PF06925"/>
    </source>
</evidence>
<dbReference type="OrthoDB" id="9815663at2"/>
<evidence type="ECO:0000256" key="1">
    <source>
        <dbReference type="ARBA" id="ARBA00004370"/>
    </source>
</evidence>
<dbReference type="PANTHER" id="PTHR43025:SF3">
    <property type="entry name" value="MONOGALACTOSYLDIACYLGLYCEROL SYNTHASE 1, CHLOROPLASTIC"/>
    <property type="match status" value="1"/>
</dbReference>
<accession>A0A1G5S4G5</accession>
<dbReference type="InterPro" id="IPR007235">
    <property type="entry name" value="Glyco_trans_28_C"/>
</dbReference>
<dbReference type="Pfam" id="PF04101">
    <property type="entry name" value="Glyco_tran_28_C"/>
    <property type="match status" value="1"/>
</dbReference>